<feature type="DNA-binding region" description="OmpR/PhoB-type" evidence="3">
    <location>
        <begin position="131"/>
        <end position="230"/>
    </location>
</feature>
<gene>
    <name evidence="6" type="primary">kdpE</name>
    <name evidence="6" type="ORF">GCM10009105_19510</name>
</gene>
<dbReference type="SMART" id="SM00862">
    <property type="entry name" value="Trans_reg_C"/>
    <property type="match status" value="1"/>
</dbReference>
<evidence type="ECO:0000313" key="6">
    <source>
        <dbReference type="EMBL" id="GAA0714715.1"/>
    </source>
</evidence>
<dbReference type="PROSITE" id="PS51755">
    <property type="entry name" value="OMPR_PHOB"/>
    <property type="match status" value="1"/>
</dbReference>
<dbReference type="InterPro" id="IPR001867">
    <property type="entry name" value="OmpR/PhoB-type_DNA-bd"/>
</dbReference>
<dbReference type="InterPro" id="IPR039420">
    <property type="entry name" value="WalR-like"/>
</dbReference>
<keyword evidence="2" id="KW-0597">Phosphoprotein</keyword>
<dbReference type="PANTHER" id="PTHR48111">
    <property type="entry name" value="REGULATOR OF RPOS"/>
    <property type="match status" value="1"/>
</dbReference>
<dbReference type="CDD" id="cd17620">
    <property type="entry name" value="REC_OmpR_KdpE-like"/>
    <property type="match status" value="1"/>
</dbReference>
<dbReference type="Gene3D" id="3.40.50.2300">
    <property type="match status" value="1"/>
</dbReference>
<dbReference type="InterPro" id="IPR011006">
    <property type="entry name" value="CheY-like_superfamily"/>
</dbReference>
<dbReference type="InterPro" id="IPR001789">
    <property type="entry name" value="Sig_transdc_resp-reg_receiver"/>
</dbReference>
<dbReference type="SMART" id="SM00448">
    <property type="entry name" value="REC"/>
    <property type="match status" value="1"/>
</dbReference>
<evidence type="ECO:0000259" key="5">
    <source>
        <dbReference type="PROSITE" id="PS51755"/>
    </source>
</evidence>
<dbReference type="EMBL" id="BAAAEU010000008">
    <property type="protein sequence ID" value="GAA0714715.1"/>
    <property type="molecule type" value="Genomic_DNA"/>
</dbReference>
<feature type="modified residue" description="4-aspartylphosphate" evidence="2">
    <location>
        <position position="56"/>
    </location>
</feature>
<dbReference type="CDD" id="cd00383">
    <property type="entry name" value="trans_reg_C"/>
    <property type="match status" value="1"/>
</dbReference>
<accession>A0ABN1IJU4</accession>
<evidence type="ECO:0000256" key="2">
    <source>
        <dbReference type="PROSITE-ProRule" id="PRU00169"/>
    </source>
</evidence>
<dbReference type="Gene3D" id="1.10.10.10">
    <property type="entry name" value="Winged helix-like DNA-binding domain superfamily/Winged helix DNA-binding domain"/>
    <property type="match status" value="1"/>
</dbReference>
<feature type="domain" description="Response regulatory" evidence="4">
    <location>
        <begin position="7"/>
        <end position="120"/>
    </location>
</feature>
<dbReference type="Pfam" id="PF00486">
    <property type="entry name" value="Trans_reg_C"/>
    <property type="match status" value="1"/>
</dbReference>
<proteinExistence type="predicted"/>
<dbReference type="InterPro" id="IPR036388">
    <property type="entry name" value="WH-like_DNA-bd_sf"/>
</dbReference>
<evidence type="ECO:0000313" key="7">
    <source>
        <dbReference type="Proteomes" id="UP001501523"/>
    </source>
</evidence>
<keyword evidence="7" id="KW-1185">Reference proteome</keyword>
<name>A0ABN1IJU4_9GAMM</name>
<organism evidence="6 7">
    <name type="scientific">Dokdonella soli</name>
    <dbReference type="NCBI Taxonomy" id="529810"/>
    <lineage>
        <taxon>Bacteria</taxon>
        <taxon>Pseudomonadati</taxon>
        <taxon>Pseudomonadota</taxon>
        <taxon>Gammaproteobacteria</taxon>
        <taxon>Lysobacterales</taxon>
        <taxon>Rhodanobacteraceae</taxon>
        <taxon>Dokdonella</taxon>
    </lineage>
</organism>
<evidence type="ECO:0000259" key="4">
    <source>
        <dbReference type="PROSITE" id="PS50110"/>
    </source>
</evidence>
<dbReference type="PROSITE" id="PS50110">
    <property type="entry name" value="RESPONSE_REGULATORY"/>
    <property type="match status" value="1"/>
</dbReference>
<dbReference type="PANTHER" id="PTHR48111:SF50">
    <property type="entry name" value="KDP OPERON TRANSCRIPTIONAL REGULATORY PROTEIN KDPE"/>
    <property type="match status" value="1"/>
</dbReference>
<dbReference type="Proteomes" id="UP001501523">
    <property type="component" value="Unassembled WGS sequence"/>
</dbReference>
<reference evidence="6 7" key="1">
    <citation type="journal article" date="2019" name="Int. J. Syst. Evol. Microbiol.">
        <title>The Global Catalogue of Microorganisms (GCM) 10K type strain sequencing project: providing services to taxonomists for standard genome sequencing and annotation.</title>
        <authorList>
            <consortium name="The Broad Institute Genomics Platform"/>
            <consortium name="The Broad Institute Genome Sequencing Center for Infectious Disease"/>
            <person name="Wu L."/>
            <person name="Ma J."/>
        </authorList>
    </citation>
    <scope>NUCLEOTIDE SEQUENCE [LARGE SCALE GENOMIC DNA]</scope>
    <source>
        <strain evidence="6 7">JCM 15421</strain>
    </source>
</reference>
<dbReference type="Gene3D" id="6.10.250.690">
    <property type="match status" value="1"/>
</dbReference>
<evidence type="ECO:0000256" key="3">
    <source>
        <dbReference type="PROSITE-ProRule" id="PRU01091"/>
    </source>
</evidence>
<protein>
    <submittedName>
        <fullName evidence="6">Two-component system response regulator KdpE</fullName>
    </submittedName>
</protein>
<dbReference type="Pfam" id="PF00072">
    <property type="entry name" value="Response_reg"/>
    <property type="match status" value="1"/>
</dbReference>
<dbReference type="SUPFAM" id="SSF52172">
    <property type="entry name" value="CheY-like"/>
    <property type="match status" value="1"/>
</dbReference>
<keyword evidence="1 3" id="KW-0238">DNA-binding</keyword>
<dbReference type="RefSeq" id="WP_343790245.1">
    <property type="nucleotide sequence ID" value="NZ_BAAAEU010000008.1"/>
</dbReference>
<evidence type="ECO:0000256" key="1">
    <source>
        <dbReference type="ARBA" id="ARBA00023125"/>
    </source>
</evidence>
<comment type="caution">
    <text evidence="6">The sequence shown here is derived from an EMBL/GenBank/DDBJ whole genome shotgun (WGS) entry which is preliminary data.</text>
</comment>
<feature type="domain" description="OmpR/PhoB-type" evidence="5">
    <location>
        <begin position="131"/>
        <end position="230"/>
    </location>
</feature>
<sequence>MTTPRANLLLIEDDPQIQRFLTTALEAHGYTLAIAGTGAEGLKLAALRQPDMLIVDLGLPDMPGLDVIQRVREWYARPLLVLSARDREADKVAALDLGADDYLTKPFGIGELLARLRVMERHLAGRSGNDDARLRIGDVVLDLAARRVLRNGEDVHLTPIEYQLLTTLARHRGKVLTHRLLLREVWGAAHTESPHYLRIYMRALRRKIEADPAQPRLLLTEIGVGYRLLDAPLGSDVPAAD</sequence>